<dbReference type="AlphaFoldDB" id="A0A8B2P3H1"/>
<dbReference type="EMBL" id="QHHQ01000001">
    <property type="protein sequence ID" value="RAI03682.1"/>
    <property type="molecule type" value="Genomic_DNA"/>
</dbReference>
<organism evidence="1 2">
    <name type="scientific">Acuticoccus sediminis</name>
    <dbReference type="NCBI Taxonomy" id="2184697"/>
    <lineage>
        <taxon>Bacteria</taxon>
        <taxon>Pseudomonadati</taxon>
        <taxon>Pseudomonadota</taxon>
        <taxon>Alphaproteobacteria</taxon>
        <taxon>Hyphomicrobiales</taxon>
        <taxon>Amorphaceae</taxon>
        <taxon>Acuticoccus</taxon>
    </lineage>
</organism>
<protein>
    <submittedName>
        <fullName evidence="1">Uncharacterized protein</fullName>
    </submittedName>
</protein>
<accession>A0A8B2P3H1</accession>
<sequence>MPFVDFESGEIRRLAREGWPIENRTPQGRTTVRQRGYETYHAAATIRWGIRYLGFRSVQN</sequence>
<dbReference type="RefSeq" id="WP_111342601.1">
    <property type="nucleotide sequence ID" value="NZ_JAIWKD010000001.1"/>
</dbReference>
<comment type="caution">
    <text evidence="1">The sequence shown here is derived from an EMBL/GenBank/DDBJ whole genome shotgun (WGS) entry which is preliminary data.</text>
</comment>
<proteinExistence type="predicted"/>
<keyword evidence="2" id="KW-1185">Reference proteome</keyword>
<name>A0A8B2P3H1_9HYPH</name>
<dbReference type="Proteomes" id="UP000249590">
    <property type="component" value="Unassembled WGS sequence"/>
</dbReference>
<gene>
    <name evidence="1" type="ORF">DLJ53_04145</name>
</gene>
<evidence type="ECO:0000313" key="2">
    <source>
        <dbReference type="Proteomes" id="UP000249590"/>
    </source>
</evidence>
<evidence type="ECO:0000313" key="1">
    <source>
        <dbReference type="EMBL" id="RAI03682.1"/>
    </source>
</evidence>
<reference evidence="1 2" key="1">
    <citation type="submission" date="2018-05" db="EMBL/GenBank/DDBJ databases">
        <title>Acuticoccus sediminis sp. nov., isolated from deep-sea sediment of Indian Ocean.</title>
        <authorList>
            <person name="Liu X."/>
            <person name="Lai Q."/>
            <person name="Du Y."/>
            <person name="Sun F."/>
            <person name="Zhang X."/>
            <person name="Wang S."/>
            <person name="Shao Z."/>
        </authorList>
    </citation>
    <scope>NUCLEOTIDE SEQUENCE [LARGE SCALE GENOMIC DNA]</scope>
    <source>
        <strain evidence="1 2">PTG4-2</strain>
    </source>
</reference>